<feature type="transmembrane region" description="Helical" evidence="7">
    <location>
        <begin position="84"/>
        <end position="107"/>
    </location>
</feature>
<dbReference type="PANTHER" id="PTHR43731:SF14">
    <property type="entry name" value="PRESENILIN-ASSOCIATED RHOMBOID-LIKE PROTEIN, MITOCHONDRIAL"/>
    <property type="match status" value="1"/>
</dbReference>
<comment type="similarity">
    <text evidence="2">Belongs to the peptidase S54 family.</text>
</comment>
<keyword evidence="5 7" id="KW-1133">Transmembrane helix</keyword>
<keyword evidence="3 7" id="KW-0812">Transmembrane</keyword>
<dbReference type="Gene3D" id="1.20.1540.10">
    <property type="entry name" value="Rhomboid-like"/>
    <property type="match status" value="1"/>
</dbReference>
<evidence type="ECO:0000256" key="2">
    <source>
        <dbReference type="ARBA" id="ARBA00009045"/>
    </source>
</evidence>
<protein>
    <submittedName>
        <fullName evidence="9">Putative membrane protein (Rhomboid family)</fullName>
    </submittedName>
</protein>
<evidence type="ECO:0000256" key="5">
    <source>
        <dbReference type="ARBA" id="ARBA00022989"/>
    </source>
</evidence>
<feature type="transmembrane region" description="Helical" evidence="7">
    <location>
        <begin position="7"/>
        <end position="28"/>
    </location>
</feature>
<feature type="transmembrane region" description="Helical" evidence="7">
    <location>
        <begin position="113"/>
        <end position="130"/>
    </location>
</feature>
<evidence type="ECO:0000313" key="10">
    <source>
        <dbReference type="Proteomes" id="UP000194260"/>
    </source>
</evidence>
<reference evidence="10" key="1">
    <citation type="journal article" date="2017" name="Genome Biol. Evol.">
        <title>Comparative Genomic Analysis Identifies a Campylobacter Clade Deficient in Selenium Metabolism.</title>
        <authorList>
            <person name="Miller W.G."/>
            <person name="Yee E."/>
            <person name="Lopes B.S."/>
            <person name="Chapman M.H."/>
            <person name="Huynh S."/>
            <person name="Bono J.L."/>
            <person name="Parker C.T."/>
            <person name="Strachan N.J.C."/>
            <person name="Forbes K.J."/>
        </authorList>
    </citation>
    <scope>NUCLEOTIDE SEQUENCE [LARGE SCALE GENOMIC DNA]</scope>
    <source>
        <strain evidence="10">RM6137</strain>
    </source>
</reference>
<evidence type="ECO:0000256" key="7">
    <source>
        <dbReference type="SAM" id="Phobius"/>
    </source>
</evidence>
<proteinExistence type="inferred from homology"/>
<dbReference type="InterPro" id="IPR035952">
    <property type="entry name" value="Rhomboid-like_sf"/>
</dbReference>
<evidence type="ECO:0000256" key="6">
    <source>
        <dbReference type="ARBA" id="ARBA00023136"/>
    </source>
</evidence>
<keyword evidence="4" id="KW-0378">Hydrolase</keyword>
<sequence length="178" mass="20030">MINTGKLQFTAAIIALNCVVYFLEYFVYNPYEFGIIFGLNELFFAGAYWQIITSMFIHGSFMHILMNMIVLYQFGMLLESYLGWIKFGILYIFGGIITGFLSLFYLFIQNVNLVGASGAISVLLGFLACIDKFNRKGLIIVILLVSFAPLLTGISVAWYAHLIGFGVGYLAGFLRVFR</sequence>
<dbReference type="InterPro" id="IPR050925">
    <property type="entry name" value="Rhomboid_protease_S54"/>
</dbReference>
<dbReference type="Proteomes" id="UP000194260">
    <property type="component" value="Chromosome"/>
</dbReference>
<gene>
    <name evidence="9" type="ORF">CSUIS_0905</name>
</gene>
<accession>A0A1X9SWS1</accession>
<dbReference type="EMBL" id="CP018789">
    <property type="protein sequence ID" value="ARR00718.1"/>
    <property type="molecule type" value="Genomic_DNA"/>
</dbReference>
<feature type="transmembrane region" description="Helical" evidence="7">
    <location>
        <begin position="48"/>
        <end position="72"/>
    </location>
</feature>
<dbReference type="InterPro" id="IPR022764">
    <property type="entry name" value="Peptidase_S54_rhomboid_dom"/>
</dbReference>
<dbReference type="SUPFAM" id="SSF144091">
    <property type="entry name" value="Rhomboid-like"/>
    <property type="match status" value="1"/>
</dbReference>
<evidence type="ECO:0000313" key="9">
    <source>
        <dbReference type="EMBL" id="ARR00718.1"/>
    </source>
</evidence>
<feature type="transmembrane region" description="Helical" evidence="7">
    <location>
        <begin position="137"/>
        <end position="152"/>
    </location>
</feature>
<dbReference type="STRING" id="1660073.CSUIS_0905"/>
<dbReference type="Pfam" id="PF01694">
    <property type="entry name" value="Rhomboid"/>
    <property type="match status" value="1"/>
</dbReference>
<keyword evidence="6 7" id="KW-0472">Membrane</keyword>
<evidence type="ECO:0000256" key="4">
    <source>
        <dbReference type="ARBA" id="ARBA00022801"/>
    </source>
</evidence>
<feature type="domain" description="Peptidase S54 rhomboid" evidence="8">
    <location>
        <begin position="46"/>
        <end position="175"/>
    </location>
</feature>
<comment type="subcellular location">
    <subcellularLocation>
        <location evidence="1">Membrane</location>
        <topology evidence="1">Multi-pass membrane protein</topology>
    </subcellularLocation>
</comment>
<dbReference type="KEGG" id="camy:CSUIS_0905"/>
<name>A0A1X9SWS1_9BACT</name>
<dbReference type="GO" id="GO:0004252">
    <property type="term" value="F:serine-type endopeptidase activity"/>
    <property type="evidence" value="ECO:0007669"/>
    <property type="project" value="InterPro"/>
</dbReference>
<dbReference type="PANTHER" id="PTHR43731">
    <property type="entry name" value="RHOMBOID PROTEASE"/>
    <property type="match status" value="1"/>
</dbReference>
<evidence type="ECO:0000256" key="3">
    <source>
        <dbReference type="ARBA" id="ARBA00022692"/>
    </source>
</evidence>
<dbReference type="AlphaFoldDB" id="A0A1X9SWS1"/>
<dbReference type="GO" id="GO:0016020">
    <property type="term" value="C:membrane"/>
    <property type="evidence" value="ECO:0007669"/>
    <property type="project" value="UniProtKB-SubCell"/>
</dbReference>
<organism evidence="9 10">
    <name type="scientific">Campylobacter porcelli</name>
    <dbReference type="NCBI Taxonomy" id="1660073"/>
    <lineage>
        <taxon>Bacteria</taxon>
        <taxon>Pseudomonadati</taxon>
        <taxon>Campylobacterota</taxon>
        <taxon>Epsilonproteobacteria</taxon>
        <taxon>Campylobacterales</taxon>
        <taxon>Campylobacteraceae</taxon>
        <taxon>Campylobacter</taxon>
    </lineage>
</organism>
<evidence type="ECO:0000259" key="8">
    <source>
        <dbReference type="Pfam" id="PF01694"/>
    </source>
</evidence>
<feature type="transmembrane region" description="Helical" evidence="7">
    <location>
        <begin position="158"/>
        <end position="177"/>
    </location>
</feature>
<evidence type="ECO:0000256" key="1">
    <source>
        <dbReference type="ARBA" id="ARBA00004141"/>
    </source>
</evidence>